<dbReference type="PANTHER" id="PTHR46769">
    <property type="entry name" value="POLYCYSTIC KIDNEY AND HEPATIC DISEASE 1 (AUTOSOMAL RECESSIVE)-LIKE 1"/>
    <property type="match status" value="1"/>
</dbReference>
<evidence type="ECO:0000259" key="3">
    <source>
        <dbReference type="SMART" id="SM00429"/>
    </source>
</evidence>
<dbReference type="InterPro" id="IPR014756">
    <property type="entry name" value="Ig_E-set"/>
</dbReference>
<keyword evidence="1" id="KW-0732">Signal</keyword>
<dbReference type="InterPro" id="IPR013783">
    <property type="entry name" value="Ig-like_fold"/>
</dbReference>
<accession>A0ABY3WVC0</accession>
<dbReference type="EMBL" id="CP071872">
    <property type="protein sequence ID" value="UNM16618.1"/>
    <property type="molecule type" value="Genomic_DNA"/>
</dbReference>
<dbReference type="SUPFAM" id="SSF81296">
    <property type="entry name" value="E set domains"/>
    <property type="match status" value="3"/>
</dbReference>
<feature type="domain" description="IPT/TIG" evidence="3">
    <location>
        <begin position="91"/>
        <end position="170"/>
    </location>
</feature>
<feature type="domain" description="IPT/TIG" evidence="3">
    <location>
        <begin position="172"/>
        <end position="253"/>
    </location>
</feature>
<reference evidence="4 5" key="1">
    <citation type="submission" date="2021-03" db="EMBL/GenBank/DDBJ databases">
        <title>Complete genome of Streptomyces formicae strain 1H-GS9 (DSM 100524).</title>
        <authorList>
            <person name="Atanasov K.E."/>
            <person name="Altabella T."/>
            <person name="Ferrer A."/>
        </authorList>
    </citation>
    <scope>NUCLEOTIDE SEQUENCE [LARGE SCALE GENOMIC DNA]</scope>
    <source>
        <strain evidence="4 5">1H-GS9</strain>
    </source>
</reference>
<dbReference type="RefSeq" id="WP_277932759.1">
    <property type="nucleotide sequence ID" value="NZ_CP071872.1"/>
</dbReference>
<proteinExistence type="predicted"/>
<sequence length="254" mass="24507">MTGRGATEPRAAARRFDPDQGSTGGGSTVTFTGTGLGGATAVRFGDKPATITGNSATSVSVVPPSGAGVVEATVITPGGTSGPLPFHYIPPPVVVDVSPASGPVAGGSTITMAGRNLGTAESVDFGGTVVTPTVVDDSQVTVLTPATAAGTVPLVVTTRGGIAEASYGFVDPPTVTAFSPPSGLPAGGTLVSITGTNLSTPTGVTFDGLPATFAVLSDTQIAALAPAHELGTAAIVVTTTGGSDAAPGVFVYVV</sequence>
<gene>
    <name evidence="4" type="ORF">J4032_20310</name>
</gene>
<dbReference type="InterPro" id="IPR002909">
    <property type="entry name" value="IPT_dom"/>
</dbReference>
<dbReference type="SMART" id="SM00429">
    <property type="entry name" value="IPT"/>
    <property type="match status" value="3"/>
</dbReference>
<dbReference type="Gene3D" id="2.60.40.10">
    <property type="entry name" value="Immunoglobulins"/>
    <property type="match status" value="3"/>
</dbReference>
<feature type="region of interest" description="Disordered" evidence="2">
    <location>
        <begin position="1"/>
        <end position="34"/>
    </location>
</feature>
<protein>
    <submittedName>
        <fullName evidence="4">IPT/TIG domain-containing protein</fullName>
    </submittedName>
</protein>
<dbReference type="CDD" id="cd00603">
    <property type="entry name" value="IPT_PCSR"/>
    <property type="match status" value="1"/>
</dbReference>
<evidence type="ECO:0000313" key="4">
    <source>
        <dbReference type="EMBL" id="UNM16618.1"/>
    </source>
</evidence>
<keyword evidence="5" id="KW-1185">Reference proteome</keyword>
<feature type="domain" description="IPT/TIG" evidence="3">
    <location>
        <begin position="8"/>
        <end position="89"/>
    </location>
</feature>
<dbReference type="InterPro" id="IPR052387">
    <property type="entry name" value="Fibrocystin"/>
</dbReference>
<evidence type="ECO:0000313" key="5">
    <source>
        <dbReference type="Proteomes" id="UP000828924"/>
    </source>
</evidence>
<evidence type="ECO:0000256" key="2">
    <source>
        <dbReference type="SAM" id="MobiDB-lite"/>
    </source>
</evidence>
<dbReference type="Proteomes" id="UP000828924">
    <property type="component" value="Chromosome"/>
</dbReference>
<dbReference type="PANTHER" id="PTHR46769:SF2">
    <property type="entry name" value="FIBROCYSTIN-L ISOFORM 2 PRECURSOR-RELATED"/>
    <property type="match status" value="1"/>
</dbReference>
<name>A0ABY3WVC0_9ACTN</name>
<evidence type="ECO:0000256" key="1">
    <source>
        <dbReference type="ARBA" id="ARBA00022729"/>
    </source>
</evidence>
<organism evidence="4 5">
    <name type="scientific">Streptomyces formicae</name>
    <dbReference type="NCBI Taxonomy" id="1616117"/>
    <lineage>
        <taxon>Bacteria</taxon>
        <taxon>Bacillati</taxon>
        <taxon>Actinomycetota</taxon>
        <taxon>Actinomycetes</taxon>
        <taxon>Kitasatosporales</taxon>
        <taxon>Streptomycetaceae</taxon>
        <taxon>Streptomyces</taxon>
    </lineage>
</organism>
<dbReference type="Pfam" id="PF01833">
    <property type="entry name" value="TIG"/>
    <property type="match status" value="3"/>
</dbReference>